<dbReference type="Proteomes" id="UP000735302">
    <property type="component" value="Unassembled WGS sequence"/>
</dbReference>
<keyword evidence="1" id="KW-0472">Membrane</keyword>
<feature type="transmembrane region" description="Helical" evidence="1">
    <location>
        <begin position="64"/>
        <end position="85"/>
    </location>
</feature>
<protein>
    <submittedName>
        <fullName evidence="2">Uncharacterized protein</fullName>
    </submittedName>
</protein>
<dbReference type="EMBL" id="BLXT01005065">
    <property type="protein sequence ID" value="GFO19361.1"/>
    <property type="molecule type" value="Genomic_DNA"/>
</dbReference>
<keyword evidence="1" id="KW-1133">Transmembrane helix</keyword>
<dbReference type="AlphaFoldDB" id="A0AAV4B7K1"/>
<reference evidence="2 3" key="1">
    <citation type="journal article" date="2021" name="Elife">
        <title>Chloroplast acquisition without the gene transfer in kleptoplastic sea slugs, Plakobranchus ocellatus.</title>
        <authorList>
            <person name="Maeda T."/>
            <person name="Takahashi S."/>
            <person name="Yoshida T."/>
            <person name="Shimamura S."/>
            <person name="Takaki Y."/>
            <person name="Nagai Y."/>
            <person name="Toyoda A."/>
            <person name="Suzuki Y."/>
            <person name="Arimoto A."/>
            <person name="Ishii H."/>
            <person name="Satoh N."/>
            <person name="Nishiyama T."/>
            <person name="Hasebe M."/>
            <person name="Maruyama T."/>
            <person name="Minagawa J."/>
            <person name="Obokata J."/>
            <person name="Shigenobu S."/>
        </authorList>
    </citation>
    <scope>NUCLEOTIDE SEQUENCE [LARGE SCALE GENOMIC DNA]</scope>
</reference>
<evidence type="ECO:0000256" key="1">
    <source>
        <dbReference type="SAM" id="Phobius"/>
    </source>
</evidence>
<gene>
    <name evidence="2" type="ORF">PoB_004586600</name>
</gene>
<keyword evidence="1" id="KW-0812">Transmembrane</keyword>
<accession>A0AAV4B7K1</accession>
<proteinExistence type="predicted"/>
<evidence type="ECO:0000313" key="2">
    <source>
        <dbReference type="EMBL" id="GFO19361.1"/>
    </source>
</evidence>
<organism evidence="2 3">
    <name type="scientific">Plakobranchus ocellatus</name>
    <dbReference type="NCBI Taxonomy" id="259542"/>
    <lineage>
        <taxon>Eukaryota</taxon>
        <taxon>Metazoa</taxon>
        <taxon>Spiralia</taxon>
        <taxon>Lophotrochozoa</taxon>
        <taxon>Mollusca</taxon>
        <taxon>Gastropoda</taxon>
        <taxon>Heterobranchia</taxon>
        <taxon>Euthyneura</taxon>
        <taxon>Panpulmonata</taxon>
        <taxon>Sacoglossa</taxon>
        <taxon>Placobranchoidea</taxon>
        <taxon>Plakobranchidae</taxon>
        <taxon>Plakobranchus</taxon>
    </lineage>
</organism>
<sequence length="99" mass="11417">MTLKSVWRENHSGVLHRQSWDSQPRTTQHNTALASQNEITNKLNWTKTPRNYIHTNSLQQTHYALTYASNLLCLCSLFVLGFKALPNLIHPALIRTHSH</sequence>
<evidence type="ECO:0000313" key="3">
    <source>
        <dbReference type="Proteomes" id="UP000735302"/>
    </source>
</evidence>
<name>A0AAV4B7K1_9GAST</name>
<keyword evidence="3" id="KW-1185">Reference proteome</keyword>
<comment type="caution">
    <text evidence="2">The sequence shown here is derived from an EMBL/GenBank/DDBJ whole genome shotgun (WGS) entry which is preliminary data.</text>
</comment>